<evidence type="ECO:0000313" key="7">
    <source>
        <dbReference type="Proteomes" id="UP000663853"/>
    </source>
</evidence>
<dbReference type="SUPFAM" id="SSF51735">
    <property type="entry name" value="NAD(P)-binding Rossmann-fold domains"/>
    <property type="match status" value="1"/>
</dbReference>
<name>A0A8H2X179_9AGAM</name>
<dbReference type="InterPro" id="IPR002347">
    <property type="entry name" value="SDR_fam"/>
</dbReference>
<dbReference type="Proteomes" id="UP000663853">
    <property type="component" value="Unassembled WGS sequence"/>
</dbReference>
<protein>
    <recommendedName>
        <fullName evidence="5">Ketoreductase domain-containing protein</fullName>
    </recommendedName>
</protein>
<dbReference type="PANTHER" id="PTHR44169">
    <property type="entry name" value="NADPH-DEPENDENT 1-ACYLDIHYDROXYACETONE PHOSPHATE REDUCTASE"/>
    <property type="match status" value="1"/>
</dbReference>
<dbReference type="GO" id="GO:0005783">
    <property type="term" value="C:endoplasmic reticulum"/>
    <property type="evidence" value="ECO:0007669"/>
    <property type="project" value="TreeGrafter"/>
</dbReference>
<dbReference type="InterPro" id="IPR057326">
    <property type="entry name" value="KR_dom"/>
</dbReference>
<dbReference type="InterPro" id="IPR036291">
    <property type="entry name" value="NAD(P)-bd_dom_sf"/>
</dbReference>
<dbReference type="CDD" id="cd05374">
    <property type="entry name" value="17beta-HSD-like_SDR_c"/>
    <property type="match status" value="1"/>
</dbReference>
<comment type="caution">
    <text evidence="6">The sequence shown here is derived from an EMBL/GenBank/DDBJ whole genome shotgun (WGS) entry which is preliminary data.</text>
</comment>
<dbReference type="Gene3D" id="3.40.50.720">
    <property type="entry name" value="NAD(P)-binding Rossmann-like Domain"/>
    <property type="match status" value="1"/>
</dbReference>
<reference evidence="6" key="1">
    <citation type="submission" date="2021-01" db="EMBL/GenBank/DDBJ databases">
        <authorList>
            <person name="Kaushik A."/>
        </authorList>
    </citation>
    <scope>NUCLEOTIDE SEQUENCE</scope>
    <source>
        <strain evidence="6">AG6-10EEA</strain>
    </source>
</reference>
<evidence type="ECO:0000256" key="2">
    <source>
        <dbReference type="ARBA" id="ARBA00022857"/>
    </source>
</evidence>
<comment type="similarity">
    <text evidence="1 4">Belongs to the short-chain dehydrogenases/reductases (SDR) family.</text>
</comment>
<dbReference type="EMBL" id="CAJMXA010000069">
    <property type="protein sequence ID" value="CAE6414285.1"/>
    <property type="molecule type" value="Genomic_DNA"/>
</dbReference>
<keyword evidence="2" id="KW-0521">NADP</keyword>
<dbReference type="Pfam" id="PF00106">
    <property type="entry name" value="adh_short"/>
    <property type="match status" value="1"/>
</dbReference>
<dbReference type="PRINTS" id="PR00081">
    <property type="entry name" value="GDHRDH"/>
</dbReference>
<keyword evidence="3" id="KW-0560">Oxidoreductase</keyword>
<dbReference type="AlphaFoldDB" id="A0A8H2X179"/>
<evidence type="ECO:0000256" key="3">
    <source>
        <dbReference type="ARBA" id="ARBA00023002"/>
    </source>
</evidence>
<dbReference type="InterPro" id="IPR020904">
    <property type="entry name" value="Sc_DH/Rdtase_CS"/>
</dbReference>
<evidence type="ECO:0000256" key="1">
    <source>
        <dbReference type="ARBA" id="ARBA00006484"/>
    </source>
</evidence>
<dbReference type="PANTHER" id="PTHR44169:SF6">
    <property type="entry name" value="NADPH-DEPENDENT 1-ACYLDIHYDROXYACETONE PHOSPHATE REDUCTASE"/>
    <property type="match status" value="1"/>
</dbReference>
<evidence type="ECO:0000313" key="6">
    <source>
        <dbReference type="EMBL" id="CAE6414285.1"/>
    </source>
</evidence>
<feature type="domain" description="Ketoreductase" evidence="5">
    <location>
        <begin position="10"/>
        <end position="191"/>
    </location>
</feature>
<evidence type="ECO:0000259" key="5">
    <source>
        <dbReference type="SMART" id="SM00822"/>
    </source>
</evidence>
<accession>A0A8H2X179</accession>
<dbReference type="PRINTS" id="PR00080">
    <property type="entry name" value="SDRFAMILY"/>
</dbReference>
<gene>
    <name evidence="6" type="ORF">RDB_LOCUS4319</name>
</gene>
<proteinExistence type="inferred from homology"/>
<evidence type="ECO:0000256" key="4">
    <source>
        <dbReference type="RuleBase" id="RU000363"/>
    </source>
</evidence>
<organism evidence="6 7">
    <name type="scientific">Rhizoctonia solani</name>
    <dbReference type="NCBI Taxonomy" id="456999"/>
    <lineage>
        <taxon>Eukaryota</taxon>
        <taxon>Fungi</taxon>
        <taxon>Dikarya</taxon>
        <taxon>Basidiomycota</taxon>
        <taxon>Agaricomycotina</taxon>
        <taxon>Agaricomycetes</taxon>
        <taxon>Cantharellales</taxon>
        <taxon>Ceratobasidiaceae</taxon>
        <taxon>Rhizoctonia</taxon>
    </lineage>
</organism>
<dbReference type="SMART" id="SM00822">
    <property type="entry name" value="PKS_KR"/>
    <property type="match status" value="1"/>
</dbReference>
<dbReference type="GO" id="GO:0016491">
    <property type="term" value="F:oxidoreductase activity"/>
    <property type="evidence" value="ECO:0007669"/>
    <property type="project" value="UniProtKB-KW"/>
</dbReference>
<sequence length="282" mass="30321">MAAFITSDSPVVLITGCSSGGIGYALCEAFAAEGCTVYATSRRLESMTSLTHPSIHCLEMDVTSDDSVKKCVEHIVHETGRVDFAIANAGIPCFGPVLDISIEDAKTVMDTNVLGVLRLAQAVFPHMASRKQGTFMTLGSVIAYSAVPWAGLYCASKAAVSSVTEALQMEARALSPDIHVSLIVAAVVKSRFTSNSRFEIPKTSLFKSCAAGIRAVTETSVGSSIMPPSQFAATIVHTALRKQGPPQRLSYGSHVALFWVLRWLPVRLAHWVLWKIYGRTMP</sequence>
<dbReference type="PROSITE" id="PS00061">
    <property type="entry name" value="ADH_SHORT"/>
    <property type="match status" value="1"/>
</dbReference>